<evidence type="ECO:0000313" key="1">
    <source>
        <dbReference type="EMBL" id="QEK51914.1"/>
    </source>
</evidence>
<gene>
    <name evidence="1" type="ORF">FYC62_09845</name>
</gene>
<organism evidence="1 2">
    <name type="scientific">Pedobacter aquae</name>
    <dbReference type="NCBI Taxonomy" id="2605747"/>
    <lineage>
        <taxon>Bacteria</taxon>
        <taxon>Pseudomonadati</taxon>
        <taxon>Bacteroidota</taxon>
        <taxon>Sphingobacteriia</taxon>
        <taxon>Sphingobacteriales</taxon>
        <taxon>Sphingobacteriaceae</taxon>
        <taxon>Pedobacter</taxon>
    </lineage>
</organism>
<sequence>MDIHAEKLILIEELVKTQDINIIKQIKNLFHKSNDDLAGYDLNGKEITRQQLIEQIENADIRIESGMFITQQEIEKEAEDW</sequence>
<dbReference type="EMBL" id="CP043329">
    <property type="protein sequence ID" value="QEK51914.1"/>
    <property type="molecule type" value="Genomic_DNA"/>
</dbReference>
<protein>
    <submittedName>
        <fullName evidence="1">Uncharacterized protein</fullName>
    </submittedName>
</protein>
<keyword evidence="2" id="KW-1185">Reference proteome</keyword>
<proteinExistence type="predicted"/>
<dbReference type="AlphaFoldDB" id="A0A5C0VLR4"/>
<dbReference type="Proteomes" id="UP000323653">
    <property type="component" value="Chromosome"/>
</dbReference>
<accession>A0A5C0VLR4</accession>
<dbReference type="KEGG" id="pej:FYC62_09845"/>
<reference evidence="1 2" key="1">
    <citation type="submission" date="2019-08" db="EMBL/GenBank/DDBJ databases">
        <title>Pedobacter sp. nov., isolated from Han river, South Korea.</title>
        <authorList>
            <person name="Lee D.-H."/>
            <person name="Kim Y.-S."/>
            <person name="Hwang E.-M."/>
            <person name="Le Tran T.C."/>
            <person name="Cha C.-J."/>
        </authorList>
    </citation>
    <scope>NUCLEOTIDE SEQUENCE [LARGE SCALE GENOMIC DNA]</scope>
    <source>
        <strain evidence="1 2">CJ43</strain>
    </source>
</reference>
<dbReference type="RefSeq" id="WP_149074805.1">
    <property type="nucleotide sequence ID" value="NZ_CP043329.1"/>
</dbReference>
<name>A0A5C0VLR4_9SPHI</name>
<evidence type="ECO:0000313" key="2">
    <source>
        <dbReference type="Proteomes" id="UP000323653"/>
    </source>
</evidence>